<dbReference type="Pfam" id="PF02634">
    <property type="entry name" value="FdhD-NarQ"/>
    <property type="match status" value="1"/>
</dbReference>
<evidence type="ECO:0000313" key="3">
    <source>
        <dbReference type="EMBL" id="VAV87609.1"/>
    </source>
</evidence>
<dbReference type="PANTHER" id="PTHR30592:SF1">
    <property type="entry name" value="SULFUR CARRIER PROTEIN FDHD"/>
    <property type="match status" value="1"/>
</dbReference>
<dbReference type="SUPFAM" id="SSF53927">
    <property type="entry name" value="Cytidine deaminase-like"/>
    <property type="match status" value="1"/>
</dbReference>
<evidence type="ECO:0000256" key="1">
    <source>
        <dbReference type="ARBA" id="ARBA00022490"/>
    </source>
</evidence>
<evidence type="ECO:0000256" key="2">
    <source>
        <dbReference type="ARBA" id="ARBA00023150"/>
    </source>
</evidence>
<gene>
    <name evidence="3" type="ORF">MNBD_ALPHA06-1448</name>
</gene>
<dbReference type="GO" id="GO:0006777">
    <property type="term" value="P:Mo-molybdopterin cofactor biosynthetic process"/>
    <property type="evidence" value="ECO:0007669"/>
    <property type="project" value="UniProtKB-KW"/>
</dbReference>
<dbReference type="InterPro" id="IPR016193">
    <property type="entry name" value="Cytidine_deaminase-like"/>
</dbReference>
<proteinExistence type="predicted"/>
<feature type="non-terminal residue" evidence="3">
    <location>
        <position position="176"/>
    </location>
</feature>
<dbReference type="AlphaFoldDB" id="A0A3B0R5Y5"/>
<dbReference type="PANTHER" id="PTHR30592">
    <property type="entry name" value="FORMATE DEHYDROGENASE"/>
    <property type="match status" value="1"/>
</dbReference>
<accession>A0A3B0R5Y5</accession>
<sequence length="176" mass="19383">MFAVTVIGQAPAPARTNEVFSLDSTKKGIWHLPEETPIAFVYNRQNYAVMLASPTDMVDFALGFSLSERVINTAQDIQNLEIQYSEKGVELFFKISPKRFQRLQLKTRRRNLAGSAGCGICGLQSTDILFDKLLPIDGPPMAIDKTALQIAMQGFAALQPLHQSTKSVHGAAWVST</sequence>
<keyword evidence="2" id="KW-0501">Molybdenum cofactor biosynthesis</keyword>
<dbReference type="InterPro" id="IPR003786">
    <property type="entry name" value="FdhD"/>
</dbReference>
<dbReference type="Gene3D" id="3.10.20.10">
    <property type="match status" value="1"/>
</dbReference>
<dbReference type="GO" id="GO:0016783">
    <property type="term" value="F:sulfurtransferase activity"/>
    <property type="evidence" value="ECO:0007669"/>
    <property type="project" value="InterPro"/>
</dbReference>
<protein>
    <submittedName>
        <fullName evidence="3">Sulfur carrier protein FdhD</fullName>
    </submittedName>
</protein>
<organism evidence="3">
    <name type="scientific">hydrothermal vent metagenome</name>
    <dbReference type="NCBI Taxonomy" id="652676"/>
    <lineage>
        <taxon>unclassified sequences</taxon>
        <taxon>metagenomes</taxon>
        <taxon>ecological metagenomes</taxon>
    </lineage>
</organism>
<dbReference type="EMBL" id="UOEE01000042">
    <property type="protein sequence ID" value="VAV87609.1"/>
    <property type="molecule type" value="Genomic_DNA"/>
</dbReference>
<keyword evidence="1" id="KW-0963">Cytoplasm</keyword>
<reference evidence="3" key="1">
    <citation type="submission" date="2018-06" db="EMBL/GenBank/DDBJ databases">
        <authorList>
            <person name="Zhirakovskaya E."/>
        </authorList>
    </citation>
    <scope>NUCLEOTIDE SEQUENCE</scope>
</reference>
<name>A0A3B0R5Y5_9ZZZZ</name>